<dbReference type="AlphaFoldDB" id="A0A6A4GPT3"/>
<evidence type="ECO:0000313" key="1">
    <source>
        <dbReference type="EMBL" id="KAE9387628.1"/>
    </source>
</evidence>
<sequence>MAFNLTDCPFCTATFETAQERDRQAGKHGSSRQVVDMALNGIRISVDLVDGTNGIYACPGICSTRGPLGVIFLHVMQEHPTNFANLKRMRDETDLPLDLRIMPPLSSSLEGQATVVDCHGSGICRYIPPNATIIPDLPPFATITLPTAPTLATLYHSTPPTFTYNAASAIEQHPDTGTNQSNQNHWEDWFRVLPYLVFRVKALRELIFAELGIDETVFDNDIVVYAVWVTFSVGGDVNDDRITNLIVLCATYLHLRMSGRLSLPPGGFKLDDSVPVLN</sequence>
<dbReference type="EMBL" id="ML769789">
    <property type="protein sequence ID" value="KAE9387628.1"/>
    <property type="molecule type" value="Genomic_DNA"/>
</dbReference>
<gene>
    <name evidence="1" type="ORF">BT96DRAFT_981372</name>
</gene>
<evidence type="ECO:0000313" key="2">
    <source>
        <dbReference type="Proteomes" id="UP000799118"/>
    </source>
</evidence>
<protein>
    <submittedName>
        <fullName evidence="1">Uncharacterized protein</fullName>
    </submittedName>
</protein>
<proteinExistence type="predicted"/>
<organism evidence="1 2">
    <name type="scientific">Gymnopus androsaceus JB14</name>
    <dbReference type="NCBI Taxonomy" id="1447944"/>
    <lineage>
        <taxon>Eukaryota</taxon>
        <taxon>Fungi</taxon>
        <taxon>Dikarya</taxon>
        <taxon>Basidiomycota</taxon>
        <taxon>Agaricomycotina</taxon>
        <taxon>Agaricomycetes</taxon>
        <taxon>Agaricomycetidae</taxon>
        <taxon>Agaricales</taxon>
        <taxon>Marasmiineae</taxon>
        <taxon>Omphalotaceae</taxon>
        <taxon>Gymnopus</taxon>
    </lineage>
</organism>
<accession>A0A6A4GPT3</accession>
<dbReference type="Proteomes" id="UP000799118">
    <property type="component" value="Unassembled WGS sequence"/>
</dbReference>
<name>A0A6A4GPT3_9AGAR</name>
<dbReference type="OrthoDB" id="3067537at2759"/>
<reference evidence="1" key="1">
    <citation type="journal article" date="2019" name="Environ. Microbiol.">
        <title>Fungal ecological strategies reflected in gene transcription - a case study of two litter decomposers.</title>
        <authorList>
            <person name="Barbi F."/>
            <person name="Kohler A."/>
            <person name="Barry K."/>
            <person name="Baskaran P."/>
            <person name="Daum C."/>
            <person name="Fauchery L."/>
            <person name="Ihrmark K."/>
            <person name="Kuo A."/>
            <person name="LaButti K."/>
            <person name="Lipzen A."/>
            <person name="Morin E."/>
            <person name="Grigoriev I.V."/>
            <person name="Henrissat B."/>
            <person name="Lindahl B."/>
            <person name="Martin F."/>
        </authorList>
    </citation>
    <scope>NUCLEOTIDE SEQUENCE</scope>
    <source>
        <strain evidence="1">JB14</strain>
    </source>
</reference>
<keyword evidence="2" id="KW-1185">Reference proteome</keyword>